<evidence type="ECO:0000256" key="8">
    <source>
        <dbReference type="SAM" id="Coils"/>
    </source>
</evidence>
<dbReference type="SMART" id="SM00129">
    <property type="entry name" value="KISc"/>
    <property type="match status" value="1"/>
</dbReference>
<keyword evidence="11" id="KW-1185">Reference proteome</keyword>
<dbReference type="GO" id="GO:0003777">
    <property type="term" value="F:microtubule motor activity"/>
    <property type="evidence" value="ECO:0007669"/>
    <property type="project" value="InterPro"/>
</dbReference>
<protein>
    <submittedName>
        <fullName evidence="12">Kinesin motor domain-containing protein</fullName>
    </submittedName>
</protein>
<evidence type="ECO:0000256" key="9">
    <source>
        <dbReference type="SAM" id="MobiDB-lite"/>
    </source>
</evidence>
<evidence type="ECO:0000256" key="1">
    <source>
        <dbReference type="ARBA" id="ARBA00004245"/>
    </source>
</evidence>
<dbReference type="PRINTS" id="PR00380">
    <property type="entry name" value="KINESINHEAVY"/>
</dbReference>
<feature type="coiled-coil region" evidence="8">
    <location>
        <begin position="632"/>
        <end position="687"/>
    </location>
</feature>
<evidence type="ECO:0000256" key="3">
    <source>
        <dbReference type="ARBA" id="ARBA00022840"/>
    </source>
</evidence>
<dbReference type="WBParaSite" id="PSAMB.scaffold2834size20955.g19356.t1">
    <property type="protein sequence ID" value="PSAMB.scaffold2834size20955.g19356.t1"/>
    <property type="gene ID" value="PSAMB.scaffold2834size20955.g19356"/>
</dbReference>
<feature type="compositionally biased region" description="Low complexity" evidence="9">
    <location>
        <begin position="1613"/>
        <end position="1626"/>
    </location>
</feature>
<dbReference type="InterPro" id="IPR001752">
    <property type="entry name" value="Kinesin_motor_dom"/>
</dbReference>
<feature type="region of interest" description="Disordered" evidence="9">
    <location>
        <begin position="709"/>
        <end position="735"/>
    </location>
</feature>
<evidence type="ECO:0000313" key="12">
    <source>
        <dbReference type="WBParaSite" id="PSAMB.scaffold2834size20955.g19356.t1"/>
    </source>
</evidence>
<dbReference type="GO" id="GO:0005524">
    <property type="term" value="F:ATP binding"/>
    <property type="evidence" value="ECO:0007669"/>
    <property type="project" value="UniProtKB-UniRule"/>
</dbReference>
<feature type="region of interest" description="Disordered" evidence="9">
    <location>
        <begin position="1572"/>
        <end position="1655"/>
    </location>
</feature>
<name>A0A914VYM2_9BILA</name>
<keyword evidence="4 8" id="KW-0175">Coiled coil</keyword>
<dbReference type="SUPFAM" id="SSF52540">
    <property type="entry name" value="P-loop containing nucleoside triphosphate hydrolases"/>
    <property type="match status" value="1"/>
</dbReference>
<keyword evidence="5 7" id="KW-0505">Motor protein</keyword>
<dbReference type="InterPro" id="IPR036961">
    <property type="entry name" value="Kinesin_motor_dom_sf"/>
</dbReference>
<keyword evidence="6" id="KW-0206">Cytoskeleton</keyword>
<evidence type="ECO:0000313" key="11">
    <source>
        <dbReference type="Proteomes" id="UP000887566"/>
    </source>
</evidence>
<comment type="similarity">
    <text evidence="7">Belongs to the TRAFAC class myosin-kinesin ATPase superfamily. Kinesin family.</text>
</comment>
<feature type="coiled-coil region" evidence="8">
    <location>
        <begin position="268"/>
        <end position="318"/>
    </location>
</feature>
<dbReference type="GO" id="GO:0000278">
    <property type="term" value="P:mitotic cell cycle"/>
    <property type="evidence" value="ECO:0007669"/>
    <property type="project" value="TreeGrafter"/>
</dbReference>
<keyword evidence="2 7" id="KW-0547">Nucleotide-binding</keyword>
<evidence type="ECO:0000256" key="5">
    <source>
        <dbReference type="ARBA" id="ARBA00023175"/>
    </source>
</evidence>
<dbReference type="PANTHER" id="PTHR47968">
    <property type="entry name" value="CENTROMERE PROTEIN E"/>
    <property type="match status" value="1"/>
</dbReference>
<feature type="domain" description="Kinesin motor" evidence="10">
    <location>
        <begin position="1"/>
        <end position="252"/>
    </location>
</feature>
<evidence type="ECO:0000259" key="10">
    <source>
        <dbReference type="PROSITE" id="PS50067"/>
    </source>
</evidence>
<dbReference type="InterPro" id="IPR027640">
    <property type="entry name" value="Kinesin-like_fam"/>
</dbReference>
<dbReference type="Gene3D" id="1.10.287.1490">
    <property type="match status" value="1"/>
</dbReference>
<dbReference type="Proteomes" id="UP000887566">
    <property type="component" value="Unplaced"/>
</dbReference>
<feature type="binding site" evidence="7">
    <location>
        <begin position="12"/>
        <end position="19"/>
    </location>
    <ligand>
        <name>ATP</name>
        <dbReference type="ChEBI" id="CHEBI:30616"/>
    </ligand>
</feature>
<keyword evidence="6" id="KW-0963">Cytoplasm</keyword>
<feature type="coiled-coil region" evidence="8">
    <location>
        <begin position="578"/>
        <end position="608"/>
    </location>
</feature>
<proteinExistence type="inferred from homology"/>
<dbReference type="PANTHER" id="PTHR47968:SF75">
    <property type="entry name" value="CENTROMERE-ASSOCIATED PROTEIN E"/>
    <property type="match status" value="1"/>
</dbReference>
<reference evidence="12" key="1">
    <citation type="submission" date="2022-11" db="UniProtKB">
        <authorList>
            <consortium name="WormBaseParasite"/>
        </authorList>
    </citation>
    <scope>IDENTIFICATION</scope>
</reference>
<feature type="region of interest" description="Disordered" evidence="9">
    <location>
        <begin position="1491"/>
        <end position="1511"/>
    </location>
</feature>
<dbReference type="GO" id="GO:0005874">
    <property type="term" value="C:microtubule"/>
    <property type="evidence" value="ECO:0007669"/>
    <property type="project" value="TreeGrafter"/>
</dbReference>
<keyword evidence="3 7" id="KW-0067">ATP-binding</keyword>
<accession>A0A914VYM2</accession>
<feature type="coiled-coil region" evidence="8">
    <location>
        <begin position="1523"/>
        <end position="1564"/>
    </location>
</feature>
<feature type="compositionally biased region" description="Polar residues" evidence="9">
    <location>
        <begin position="1629"/>
        <end position="1641"/>
    </location>
</feature>
<comment type="subcellular location">
    <subcellularLocation>
        <location evidence="1">Cytoplasm</location>
        <location evidence="1">Cytoskeleton</location>
    </subcellularLocation>
</comment>
<evidence type="ECO:0000256" key="4">
    <source>
        <dbReference type="ARBA" id="ARBA00023054"/>
    </source>
</evidence>
<feature type="coiled-coil region" evidence="8">
    <location>
        <begin position="743"/>
        <end position="791"/>
    </location>
</feature>
<feature type="compositionally biased region" description="Polar residues" evidence="9">
    <location>
        <begin position="1491"/>
        <end position="1502"/>
    </location>
</feature>
<dbReference type="InterPro" id="IPR027417">
    <property type="entry name" value="P-loop_NTPase"/>
</dbReference>
<sequence>MLGYNGTIFAYGQTSSGKTHTIMGQPDNPGVIQLALDDIFSTIESTPDREYLLQVSYLEIYNEKLHDLLVETGKAAPELRVYSDKNGMHIKDLKAEVVSSPAEILELVEKAQERRHVGETNMNERSSRSHTIFRIVVESREKVDADSAVSVSLLNIVDLAGSENAAQTGAKGERLFEGSNINKSLHTLSRVISQLSSEGQRQHVSYRDSNLTHILQTSLGGNAKTLIICTVAPCSGTETSSTLNFASSVKKIKNKPVKNEIISGDTMLRHYKNMVEQLTTELEAKNNHNDVKVLQTVNVELNQEVQRLRDQIEKIKHAILTGGHNANGDSSDTVRKSTARNPRRQTWCPGLGRRPHQSIGSSRSMIGQPMNESFEQLPASDLMRDFALRESTINGDVASPVAVPIKRSRNVAGFSSMLETVEERRTTGTDSVGAESAVTFTSEVESQLRERIAQLEKQLAGLNIPEEKSTVTRSVAYSGGRYIADPNLEETCGDDTVTSELLRTPCETPKSASNDARRRTVDVACGSATIPRTVLFGDPNLEQTAADDDEDTIELRQNETVQAAMSNVEDTPACTSNEDVMSEKLRELHEHNRDLQEQLANARALLESGVGDAIRAEIDRLIRTNGTLAEERNALAIKCDELEGDLKEKEVRLEELDAEADFKDARLEKLEGVIFEKEELLLRLQKEALQPPALSIVSETVAAFTQVGDHSLNDSDDSSGNSRVPESMFDRSSSPDADMVQMCNNLLSEKELLECQLREAKRQYEILAIKLDNVQSQKQMLEQRLDERDQSYDALKSFQVHEQDILQRLTGSDDDLPEKILALEAQNAQLQQQVAELKVYQGEFDSLEDYIHWKKNAEDAEVMLRDIGKQLATCQSTFSEETRQHALLKEEYAKQTKTLENVRRDVADYEYMLEIERKSAQAKMRDLQASVTEMEAELNNWRTRANQFSEVSREQLVENEDIVSEKNTEIDQLQSEIANLQQRLDAMGAAVQETEVAKVEQLREASEKVDALRAAAVEDASTIDDLKQKLNELNARLAAEQSLEDRLAEAENVIEHKNEEIGQLSNDLTELQKQLDAKAVVIEDLTRAQTANDSSEQLAEKSAELAAVQRDLLDLQNRLATMDAALREAEAAKIEELRLASEQLEQLRAAAASDSAVIAELNSQVEQLRVASENDNAMRVVAAENATKIEELNRQLERLQNATENDDVMRATSAEDAAAIAELQRQLSELQGQLGLEREQNEALRAEFERLIGEKNEHIEELANRSADLQQRLEAMTVAMEDADRLRAEQLRAVEEQSEQLRSATSSADAQTQQLAAQIDELNAQLSAAREDVAEKQAMIESLMRRKKQLEIECDKMDTFEEEMNAKLAAYCAEVEKLKADLAKAPSSQHMMEEVNELRANSAKMEAEKESHRLEANRLGMRAVGLERQLRSFEKEYKTKLTELQKEVAVKDERIRHLKDELRVASIQLQQQEALVLRASAGNLLQQRSVTGSTQSLNSQRNSTASTASTAAGGGSIVDNFLLHEERQKNYNLQKSVKELKEQLKKYEEMIQKQQGELLTVRRESLSLSHASLKENDEPAGSGQTPTRSALRNLPSLVRSSKKEKSTKMDVGADAASAKITAAAAATPQRRTPASVSLDPNSSKRRDSPSNCRQQ</sequence>
<dbReference type="PROSITE" id="PS50067">
    <property type="entry name" value="KINESIN_MOTOR_2"/>
    <property type="match status" value="1"/>
</dbReference>
<organism evidence="11 12">
    <name type="scientific">Plectus sambesii</name>
    <dbReference type="NCBI Taxonomy" id="2011161"/>
    <lineage>
        <taxon>Eukaryota</taxon>
        <taxon>Metazoa</taxon>
        <taxon>Ecdysozoa</taxon>
        <taxon>Nematoda</taxon>
        <taxon>Chromadorea</taxon>
        <taxon>Plectida</taxon>
        <taxon>Plectina</taxon>
        <taxon>Plectoidea</taxon>
        <taxon>Plectidae</taxon>
        <taxon>Plectus</taxon>
    </lineage>
</organism>
<evidence type="ECO:0000256" key="6">
    <source>
        <dbReference type="ARBA" id="ARBA00023212"/>
    </source>
</evidence>
<dbReference type="Pfam" id="PF00225">
    <property type="entry name" value="Kinesin"/>
    <property type="match status" value="1"/>
</dbReference>
<evidence type="ECO:0000256" key="2">
    <source>
        <dbReference type="ARBA" id="ARBA00022741"/>
    </source>
</evidence>
<dbReference type="GO" id="GO:0007018">
    <property type="term" value="P:microtubule-based movement"/>
    <property type="evidence" value="ECO:0007669"/>
    <property type="project" value="InterPro"/>
</dbReference>
<evidence type="ECO:0000256" key="7">
    <source>
        <dbReference type="PROSITE-ProRule" id="PRU00283"/>
    </source>
</evidence>
<feature type="coiled-coil region" evidence="8">
    <location>
        <begin position="1182"/>
        <end position="1475"/>
    </location>
</feature>
<dbReference type="GO" id="GO:0008017">
    <property type="term" value="F:microtubule binding"/>
    <property type="evidence" value="ECO:0007669"/>
    <property type="project" value="InterPro"/>
</dbReference>
<feature type="region of interest" description="Disordered" evidence="9">
    <location>
        <begin position="322"/>
        <end position="364"/>
    </location>
</feature>
<dbReference type="Gene3D" id="3.40.850.10">
    <property type="entry name" value="Kinesin motor domain"/>
    <property type="match status" value="1"/>
</dbReference>
<feature type="coiled-coil region" evidence="8">
    <location>
        <begin position="885"/>
        <end position="1154"/>
    </location>
</feature>